<dbReference type="Gene3D" id="3.40.50.2300">
    <property type="match status" value="1"/>
</dbReference>
<evidence type="ECO:0000256" key="1">
    <source>
        <dbReference type="ARBA" id="ARBA00011063"/>
    </source>
</evidence>
<dbReference type="PANTHER" id="PTHR11717">
    <property type="entry name" value="LOW MOLECULAR WEIGHT PROTEIN TYROSINE PHOSPHATASE"/>
    <property type="match status" value="1"/>
</dbReference>
<proteinExistence type="inferred from homology"/>
<dbReference type="SUPFAM" id="SSF52788">
    <property type="entry name" value="Phosphotyrosine protein phosphatases I"/>
    <property type="match status" value="1"/>
</dbReference>
<evidence type="ECO:0000256" key="3">
    <source>
        <dbReference type="ARBA" id="ARBA00022912"/>
    </source>
</evidence>
<keyword evidence="2 5" id="KW-0378">Hydrolase</keyword>
<dbReference type="InterPro" id="IPR023485">
    <property type="entry name" value="Ptyr_pPase"/>
</dbReference>
<dbReference type="CDD" id="cd16343">
    <property type="entry name" value="LMWPTP"/>
    <property type="match status" value="1"/>
</dbReference>
<evidence type="ECO:0000259" key="4">
    <source>
        <dbReference type="SMART" id="SM00226"/>
    </source>
</evidence>
<dbReference type="InterPro" id="IPR036196">
    <property type="entry name" value="Ptyr_pPase_sf"/>
</dbReference>
<accession>A0A2H9T5J2</accession>
<reference evidence="5" key="1">
    <citation type="journal article" date="2017" name="Appl. Environ. Microbiol.">
        <title>Molecular characterization of an Endozoicomonas-like organism causing infection in king scallop Pecten maximus L.</title>
        <authorList>
            <person name="Cano I."/>
            <person name="van Aerle R."/>
            <person name="Ross S."/>
            <person name="Verner-Jeffreys D.W."/>
            <person name="Paley R.K."/>
            <person name="Rimmer G."/>
            <person name="Ryder D."/>
            <person name="Hooper P."/>
            <person name="Stone D."/>
            <person name="Feist S.W."/>
        </authorList>
    </citation>
    <scope>NUCLEOTIDE SEQUENCE</scope>
</reference>
<dbReference type="PANTHER" id="PTHR11717:SF31">
    <property type="entry name" value="LOW MOLECULAR WEIGHT PROTEIN-TYROSINE-PHOSPHATASE ETP-RELATED"/>
    <property type="match status" value="1"/>
</dbReference>
<feature type="domain" description="Phosphotyrosine protein phosphatase I" evidence="4">
    <location>
        <begin position="3"/>
        <end position="155"/>
    </location>
</feature>
<sequence length="158" mass="17728">MFSTVLVVCVGNICRSPTAEFLLRQRIHEKRVGKNEDASQARAIQVSSAGLGALVNHKADVIASRIAESIGLDLSTHIARQLDREMVHQNDLILVMEEAHIRSVEQLAPEARGKVHLMGRWYNNIEIPDPYRRGKAAYQRALDLIIPSAEGWVDRLVR</sequence>
<protein>
    <submittedName>
        <fullName evidence="5">Low molecular weight protein-tyrosine-phosphatase Wzb</fullName>
        <ecNumber evidence="5">3.1.3.48</ecNumber>
    </submittedName>
</protein>
<dbReference type="GO" id="GO:0004725">
    <property type="term" value="F:protein tyrosine phosphatase activity"/>
    <property type="evidence" value="ECO:0007669"/>
    <property type="project" value="UniProtKB-EC"/>
</dbReference>
<organism evidence="5">
    <name type="scientific">invertebrate metagenome</name>
    <dbReference type="NCBI Taxonomy" id="1711999"/>
    <lineage>
        <taxon>unclassified sequences</taxon>
        <taxon>metagenomes</taxon>
        <taxon>organismal metagenomes</taxon>
    </lineage>
</organism>
<dbReference type="EC" id="3.1.3.48" evidence="5"/>
<comment type="similarity">
    <text evidence="1">Belongs to the low molecular weight phosphotyrosine protein phosphatase family.</text>
</comment>
<dbReference type="Pfam" id="PF01451">
    <property type="entry name" value="LMWPc"/>
    <property type="match status" value="1"/>
</dbReference>
<dbReference type="AlphaFoldDB" id="A0A2H9T5J2"/>
<comment type="caution">
    <text evidence="5">The sequence shown here is derived from an EMBL/GenBank/DDBJ whole genome shotgun (WGS) entry which is preliminary data.</text>
</comment>
<gene>
    <name evidence="5" type="primary">wzb</name>
    <name evidence="5" type="ORF">CI610_02580</name>
</gene>
<evidence type="ECO:0000313" key="5">
    <source>
        <dbReference type="EMBL" id="PJE78488.1"/>
    </source>
</evidence>
<keyword evidence="3" id="KW-0904">Protein phosphatase</keyword>
<dbReference type="SMART" id="SM00226">
    <property type="entry name" value="LMWPc"/>
    <property type="match status" value="1"/>
</dbReference>
<name>A0A2H9T5J2_9ZZZZ</name>
<dbReference type="InterPro" id="IPR017867">
    <property type="entry name" value="Tyr_phospatase_low_mol_wt"/>
</dbReference>
<dbReference type="PRINTS" id="PR00719">
    <property type="entry name" value="LMWPTPASE"/>
</dbReference>
<evidence type="ECO:0000256" key="2">
    <source>
        <dbReference type="ARBA" id="ARBA00022801"/>
    </source>
</evidence>
<dbReference type="InterPro" id="IPR050438">
    <property type="entry name" value="LMW_PTPase"/>
</dbReference>
<dbReference type="EMBL" id="NSIT01000172">
    <property type="protein sequence ID" value="PJE78488.1"/>
    <property type="molecule type" value="Genomic_DNA"/>
</dbReference>